<dbReference type="EnsemblMetazoa" id="AALFPA23_007979.R10734">
    <property type="protein sequence ID" value="AALFPA23_007979.P10734"/>
    <property type="gene ID" value="AALFPA23_007979"/>
</dbReference>
<organism evidence="3 4">
    <name type="scientific">Aedes albopictus</name>
    <name type="common">Asian tiger mosquito</name>
    <name type="synonym">Stegomyia albopicta</name>
    <dbReference type="NCBI Taxonomy" id="7160"/>
    <lineage>
        <taxon>Eukaryota</taxon>
        <taxon>Metazoa</taxon>
        <taxon>Ecdysozoa</taxon>
        <taxon>Arthropoda</taxon>
        <taxon>Hexapoda</taxon>
        <taxon>Insecta</taxon>
        <taxon>Pterygota</taxon>
        <taxon>Neoptera</taxon>
        <taxon>Endopterygota</taxon>
        <taxon>Diptera</taxon>
        <taxon>Nematocera</taxon>
        <taxon>Culicoidea</taxon>
        <taxon>Culicidae</taxon>
        <taxon>Culicinae</taxon>
        <taxon>Aedini</taxon>
        <taxon>Aedes</taxon>
        <taxon>Stegomyia</taxon>
    </lineage>
</organism>
<keyword evidence="4" id="KW-1185">Reference proteome</keyword>
<keyword evidence="1" id="KW-0175">Coiled coil</keyword>
<evidence type="ECO:0000313" key="4">
    <source>
        <dbReference type="Proteomes" id="UP000069940"/>
    </source>
</evidence>
<feature type="region of interest" description="Disordered" evidence="2">
    <location>
        <begin position="23"/>
        <end position="100"/>
    </location>
</feature>
<feature type="region of interest" description="Disordered" evidence="2">
    <location>
        <begin position="218"/>
        <end position="242"/>
    </location>
</feature>
<reference evidence="3" key="2">
    <citation type="submission" date="2025-05" db="UniProtKB">
        <authorList>
            <consortium name="EnsemblMetazoa"/>
        </authorList>
    </citation>
    <scope>IDENTIFICATION</scope>
    <source>
        <strain evidence="3">Foshan</strain>
    </source>
</reference>
<reference evidence="4" key="1">
    <citation type="journal article" date="2015" name="Proc. Natl. Acad. Sci. U.S.A.">
        <title>Genome sequence of the Asian Tiger mosquito, Aedes albopictus, reveals insights into its biology, genetics, and evolution.</title>
        <authorList>
            <person name="Chen X.G."/>
            <person name="Jiang X."/>
            <person name="Gu J."/>
            <person name="Xu M."/>
            <person name="Wu Y."/>
            <person name="Deng Y."/>
            <person name="Zhang C."/>
            <person name="Bonizzoni M."/>
            <person name="Dermauw W."/>
            <person name="Vontas J."/>
            <person name="Armbruster P."/>
            <person name="Huang X."/>
            <person name="Yang Y."/>
            <person name="Zhang H."/>
            <person name="He W."/>
            <person name="Peng H."/>
            <person name="Liu Y."/>
            <person name="Wu K."/>
            <person name="Chen J."/>
            <person name="Lirakis M."/>
            <person name="Topalis P."/>
            <person name="Van Leeuwen T."/>
            <person name="Hall A.B."/>
            <person name="Jiang X."/>
            <person name="Thorpe C."/>
            <person name="Mueller R.L."/>
            <person name="Sun C."/>
            <person name="Waterhouse R.M."/>
            <person name="Yan G."/>
            <person name="Tu Z.J."/>
            <person name="Fang X."/>
            <person name="James A.A."/>
        </authorList>
    </citation>
    <scope>NUCLEOTIDE SEQUENCE [LARGE SCALE GENOMIC DNA]</scope>
    <source>
        <strain evidence="4">Foshan</strain>
    </source>
</reference>
<sequence>MDADDNHHLLDIRTSILRDWTTEMESDEGDIESTDIVTSDDEQDSYENNTLLQPARREFFPLDDSSDHDPEDSDSARADVRKTYTRSAPPRPDESEVAHVADQRSSLPAATSEAAVCVCGQQPKIDELLQQNAMLSAQNKKLKRLNDESNARCLTLTDALNAKVLGPTHDENFTEVEGFPDREKLKNFSEAAGSRDYIFVKLILQEICTEGLKNITITGRASNNPNGRKGGERPQQPEDAPTKIQLDPEKKAYIEKRFVEHRRYQGDSISVAALKCKECRGLMTRVISYYGNK</sequence>
<proteinExistence type="predicted"/>
<feature type="compositionally biased region" description="Basic and acidic residues" evidence="2">
    <location>
        <begin position="91"/>
        <end position="100"/>
    </location>
</feature>
<evidence type="ECO:0000313" key="3">
    <source>
        <dbReference type="EnsemblMetazoa" id="AALFPA23_007979.P10734"/>
    </source>
</evidence>
<dbReference type="RefSeq" id="XP_029714848.2">
    <property type="nucleotide sequence ID" value="XM_029858988.2"/>
</dbReference>
<evidence type="ECO:0008006" key="5">
    <source>
        <dbReference type="Google" id="ProtNLM"/>
    </source>
</evidence>
<protein>
    <recommendedName>
        <fullName evidence="5">BEN domain-containing protein</fullName>
    </recommendedName>
</protein>
<feature type="compositionally biased region" description="Acidic residues" evidence="2">
    <location>
        <begin position="23"/>
        <end position="45"/>
    </location>
</feature>
<evidence type="ECO:0000256" key="1">
    <source>
        <dbReference type="SAM" id="Coils"/>
    </source>
</evidence>
<dbReference type="EnsemblMetazoa" id="AALFPA23_007979.R10735">
    <property type="protein sequence ID" value="AALFPA23_007979.P10735"/>
    <property type="gene ID" value="AALFPA23_007979"/>
</dbReference>
<dbReference type="GeneID" id="109414853"/>
<evidence type="ECO:0000256" key="2">
    <source>
        <dbReference type="SAM" id="MobiDB-lite"/>
    </source>
</evidence>
<name>A0ABM1YCZ5_AEDAL</name>
<dbReference type="RefSeq" id="XP_019544243.3">
    <property type="nucleotide sequence ID" value="XM_019688698.3"/>
</dbReference>
<dbReference type="Proteomes" id="UP000069940">
    <property type="component" value="Unassembled WGS sequence"/>
</dbReference>
<accession>A0ABM1YCZ5</accession>
<feature type="coiled-coil region" evidence="1">
    <location>
        <begin position="125"/>
        <end position="152"/>
    </location>
</feature>
<feature type="compositionally biased region" description="Basic and acidic residues" evidence="2">
    <location>
        <begin position="55"/>
        <end position="82"/>
    </location>
</feature>